<protein>
    <recommendedName>
        <fullName evidence="4">DUF1275 domain-containing protein</fullName>
    </recommendedName>
</protein>
<sequence length="229" mass="22261">MTAPATGATRRAPGRVATAATLLAGVAGVVDLWAVTSLGGPFAGVVTGNLVTAGGAAGRGDLGALWPPALAVLGFAVGVVVWSLAWRRHPASVARPLLAELVVLVALAVAWVLAGAGPPGVVLVLLIAASLAMGAQSATALRLGESTTYLTGTLTGGLATLVAGGSRGRVLALRQLGALVVGAAVAAVLLGVARWSVPLLAVALLVAALGVLGRPPRTRPGADGEPPSG</sequence>
<evidence type="ECO:0000313" key="3">
    <source>
        <dbReference type="Proteomes" id="UP001500457"/>
    </source>
</evidence>
<dbReference type="RefSeq" id="WP_274229476.1">
    <property type="nucleotide sequence ID" value="NZ_BAABHQ010000002.1"/>
</dbReference>
<name>A0ABP9DZS8_9PSEU</name>
<keyword evidence="1" id="KW-1133">Transmembrane helix</keyword>
<feature type="transmembrane region" description="Helical" evidence="1">
    <location>
        <begin position="120"/>
        <end position="141"/>
    </location>
</feature>
<comment type="caution">
    <text evidence="2">The sequence shown here is derived from an EMBL/GenBank/DDBJ whole genome shotgun (WGS) entry which is preliminary data.</text>
</comment>
<feature type="transmembrane region" description="Helical" evidence="1">
    <location>
        <begin position="97"/>
        <end position="114"/>
    </location>
</feature>
<keyword evidence="1" id="KW-0812">Transmembrane</keyword>
<gene>
    <name evidence="2" type="ORF">GCM10023203_08500</name>
</gene>
<feature type="transmembrane region" description="Helical" evidence="1">
    <location>
        <begin position="171"/>
        <end position="189"/>
    </location>
</feature>
<dbReference type="PANTHER" id="PTHR37314">
    <property type="entry name" value="SLR0142 PROTEIN"/>
    <property type="match status" value="1"/>
</dbReference>
<dbReference type="InterPro" id="IPR010699">
    <property type="entry name" value="DUF1275"/>
</dbReference>
<feature type="transmembrane region" description="Helical" evidence="1">
    <location>
        <begin position="64"/>
        <end position="85"/>
    </location>
</feature>
<accession>A0ABP9DZS8</accession>
<dbReference type="EMBL" id="BAABHQ010000002">
    <property type="protein sequence ID" value="GAA4863156.1"/>
    <property type="molecule type" value="Genomic_DNA"/>
</dbReference>
<evidence type="ECO:0008006" key="4">
    <source>
        <dbReference type="Google" id="ProtNLM"/>
    </source>
</evidence>
<organism evidence="2 3">
    <name type="scientific">Actinomycetospora straminea</name>
    <dbReference type="NCBI Taxonomy" id="663607"/>
    <lineage>
        <taxon>Bacteria</taxon>
        <taxon>Bacillati</taxon>
        <taxon>Actinomycetota</taxon>
        <taxon>Actinomycetes</taxon>
        <taxon>Pseudonocardiales</taxon>
        <taxon>Pseudonocardiaceae</taxon>
        <taxon>Actinomycetospora</taxon>
    </lineage>
</organism>
<dbReference type="PANTHER" id="PTHR37314:SF4">
    <property type="entry name" value="UPF0700 TRANSMEMBRANE PROTEIN YOAK"/>
    <property type="match status" value="1"/>
</dbReference>
<feature type="transmembrane region" description="Helical" evidence="1">
    <location>
        <begin position="195"/>
        <end position="212"/>
    </location>
</feature>
<keyword evidence="3" id="KW-1185">Reference proteome</keyword>
<proteinExistence type="predicted"/>
<feature type="transmembrane region" description="Helical" evidence="1">
    <location>
        <begin position="20"/>
        <end position="44"/>
    </location>
</feature>
<reference evidence="3" key="1">
    <citation type="journal article" date="2019" name="Int. J. Syst. Evol. Microbiol.">
        <title>The Global Catalogue of Microorganisms (GCM) 10K type strain sequencing project: providing services to taxonomists for standard genome sequencing and annotation.</title>
        <authorList>
            <consortium name="The Broad Institute Genomics Platform"/>
            <consortium name="The Broad Institute Genome Sequencing Center for Infectious Disease"/>
            <person name="Wu L."/>
            <person name="Ma J."/>
        </authorList>
    </citation>
    <scope>NUCLEOTIDE SEQUENCE [LARGE SCALE GENOMIC DNA]</scope>
    <source>
        <strain evidence="3">JCM 17983</strain>
    </source>
</reference>
<dbReference type="Proteomes" id="UP001500457">
    <property type="component" value="Unassembled WGS sequence"/>
</dbReference>
<evidence type="ECO:0000256" key="1">
    <source>
        <dbReference type="SAM" id="Phobius"/>
    </source>
</evidence>
<keyword evidence="1" id="KW-0472">Membrane</keyword>
<dbReference type="Pfam" id="PF06912">
    <property type="entry name" value="DUF1275"/>
    <property type="match status" value="1"/>
</dbReference>
<evidence type="ECO:0000313" key="2">
    <source>
        <dbReference type="EMBL" id="GAA4863156.1"/>
    </source>
</evidence>